<keyword evidence="1" id="KW-0732">Signal</keyword>
<organism evidence="2 3">
    <name type="scientific">Cerrena zonata</name>
    <dbReference type="NCBI Taxonomy" id="2478898"/>
    <lineage>
        <taxon>Eukaryota</taxon>
        <taxon>Fungi</taxon>
        <taxon>Dikarya</taxon>
        <taxon>Basidiomycota</taxon>
        <taxon>Agaricomycotina</taxon>
        <taxon>Agaricomycetes</taxon>
        <taxon>Polyporales</taxon>
        <taxon>Cerrenaceae</taxon>
        <taxon>Cerrena</taxon>
    </lineage>
</organism>
<feature type="chain" id="PRO_5043620351" evidence="1">
    <location>
        <begin position="22"/>
        <end position="231"/>
    </location>
</feature>
<name>A0AAW0GR76_9APHY</name>
<protein>
    <submittedName>
        <fullName evidence="2">Uncharacterized protein</fullName>
    </submittedName>
</protein>
<evidence type="ECO:0000313" key="3">
    <source>
        <dbReference type="Proteomes" id="UP001385951"/>
    </source>
</evidence>
<evidence type="ECO:0000256" key="1">
    <source>
        <dbReference type="SAM" id="SignalP"/>
    </source>
</evidence>
<evidence type="ECO:0000313" key="2">
    <source>
        <dbReference type="EMBL" id="KAK7693559.1"/>
    </source>
</evidence>
<sequence length="231" mass="24131">MTKLCLPILVALLSFSTVITAQIFGLNGQLFTRGLAIIDSPAPSSTLHAGSTVGIAVDISGDGHLPASAATPGTKDSTRFDSLEIYFVSFPNSINLTVSGPDANLLGQEAGSTVKHVNYNISSCVPAGQYNLSFYEVSHISDQQFFIISNIPVEIQNTNQQGGCNNTNALDGSPQIDDAPSQSPWLLTADGTTSIAASPTATGKSGAVRFETSYVASVLSLLALIYALTSW</sequence>
<dbReference type="AlphaFoldDB" id="A0AAW0GR76"/>
<dbReference type="EMBL" id="JASBNA010000003">
    <property type="protein sequence ID" value="KAK7693559.1"/>
    <property type="molecule type" value="Genomic_DNA"/>
</dbReference>
<accession>A0AAW0GR76</accession>
<feature type="signal peptide" evidence="1">
    <location>
        <begin position="1"/>
        <end position="21"/>
    </location>
</feature>
<keyword evidence="3" id="KW-1185">Reference proteome</keyword>
<reference evidence="2 3" key="1">
    <citation type="submission" date="2022-09" db="EMBL/GenBank/DDBJ databases">
        <authorList>
            <person name="Palmer J.M."/>
        </authorList>
    </citation>
    <scope>NUCLEOTIDE SEQUENCE [LARGE SCALE GENOMIC DNA]</scope>
    <source>
        <strain evidence="2 3">DSM 7382</strain>
    </source>
</reference>
<gene>
    <name evidence="2" type="ORF">QCA50_003128</name>
</gene>
<dbReference type="Proteomes" id="UP001385951">
    <property type="component" value="Unassembled WGS sequence"/>
</dbReference>
<proteinExistence type="predicted"/>
<comment type="caution">
    <text evidence="2">The sequence shown here is derived from an EMBL/GenBank/DDBJ whole genome shotgun (WGS) entry which is preliminary data.</text>
</comment>